<dbReference type="PANTHER" id="PTHR35743:SF1">
    <property type="entry name" value="NODULIN HOMEOBOX"/>
    <property type="match status" value="1"/>
</dbReference>
<dbReference type="EMBL" id="PNBA02000007">
    <property type="protein sequence ID" value="KAG6418630.1"/>
    <property type="molecule type" value="Genomic_DNA"/>
</dbReference>
<comment type="caution">
    <text evidence="2">The sequence shown here is derived from an EMBL/GenBank/DDBJ whole genome shotgun (WGS) entry which is preliminary data.</text>
</comment>
<protein>
    <recommendedName>
        <fullName evidence="1">Nodulin homeobox N-terminal domain-containing protein</fullName>
    </recommendedName>
</protein>
<keyword evidence="3" id="KW-1185">Reference proteome</keyword>
<reference evidence="2" key="1">
    <citation type="submission" date="2018-01" db="EMBL/GenBank/DDBJ databases">
        <authorList>
            <person name="Mao J.F."/>
        </authorList>
    </citation>
    <scope>NUCLEOTIDE SEQUENCE</scope>
    <source>
        <strain evidence="2">Huo1</strain>
        <tissue evidence="2">Leaf</tissue>
    </source>
</reference>
<dbReference type="PANTHER" id="PTHR35743">
    <property type="entry name" value="NODULIN HOMEOBOX"/>
    <property type="match status" value="1"/>
</dbReference>
<dbReference type="GO" id="GO:0003697">
    <property type="term" value="F:single-stranded DNA binding"/>
    <property type="evidence" value="ECO:0007669"/>
    <property type="project" value="InterPro"/>
</dbReference>
<sequence length="102" mass="11206">MNLKLSGSNNISSYMDAISYLKSKALSIVSALSTESVSYLDEVASNTATQDIAKFVGLEVLALLKKCLMLPPQQATRRGNWNLMQCAWQMSSQMIQIFGHSS</sequence>
<dbReference type="InterPro" id="IPR039325">
    <property type="entry name" value="NDX"/>
</dbReference>
<accession>A0A8X8XRA5</accession>
<evidence type="ECO:0000313" key="2">
    <source>
        <dbReference type="EMBL" id="KAG6418630.1"/>
    </source>
</evidence>
<reference evidence="2" key="2">
    <citation type="submission" date="2020-08" db="EMBL/GenBank/DDBJ databases">
        <title>Plant Genome Project.</title>
        <authorList>
            <person name="Zhang R.-G."/>
        </authorList>
    </citation>
    <scope>NUCLEOTIDE SEQUENCE</scope>
    <source>
        <strain evidence="2">Huo1</strain>
        <tissue evidence="2">Leaf</tissue>
    </source>
</reference>
<organism evidence="2">
    <name type="scientific">Salvia splendens</name>
    <name type="common">Scarlet sage</name>
    <dbReference type="NCBI Taxonomy" id="180675"/>
    <lineage>
        <taxon>Eukaryota</taxon>
        <taxon>Viridiplantae</taxon>
        <taxon>Streptophyta</taxon>
        <taxon>Embryophyta</taxon>
        <taxon>Tracheophyta</taxon>
        <taxon>Spermatophyta</taxon>
        <taxon>Magnoliopsida</taxon>
        <taxon>eudicotyledons</taxon>
        <taxon>Gunneridae</taxon>
        <taxon>Pentapetalae</taxon>
        <taxon>asterids</taxon>
        <taxon>lamiids</taxon>
        <taxon>Lamiales</taxon>
        <taxon>Lamiaceae</taxon>
        <taxon>Nepetoideae</taxon>
        <taxon>Mentheae</taxon>
        <taxon>Salviinae</taxon>
        <taxon>Salvia</taxon>
        <taxon>Salvia subgen. Calosphace</taxon>
        <taxon>core Calosphace</taxon>
    </lineage>
</organism>
<dbReference type="InterPro" id="IPR057287">
    <property type="entry name" value="Ndx_N"/>
</dbReference>
<evidence type="ECO:0000313" key="3">
    <source>
        <dbReference type="Proteomes" id="UP000298416"/>
    </source>
</evidence>
<evidence type="ECO:0000259" key="1">
    <source>
        <dbReference type="Pfam" id="PF25246"/>
    </source>
</evidence>
<dbReference type="GO" id="GO:0009908">
    <property type="term" value="P:flower development"/>
    <property type="evidence" value="ECO:0007669"/>
    <property type="project" value="InterPro"/>
</dbReference>
<feature type="domain" description="Nodulin homeobox N-terminal" evidence="1">
    <location>
        <begin position="10"/>
        <end position="77"/>
    </location>
</feature>
<dbReference type="Pfam" id="PF25246">
    <property type="entry name" value="Nodulin_N"/>
    <property type="match status" value="1"/>
</dbReference>
<dbReference type="AlphaFoldDB" id="A0A8X8XRA5"/>
<dbReference type="Proteomes" id="UP000298416">
    <property type="component" value="Unassembled WGS sequence"/>
</dbReference>
<gene>
    <name evidence="2" type="ORF">SASPL_120834</name>
</gene>
<name>A0A8X8XRA5_SALSN</name>
<proteinExistence type="predicted"/>